<dbReference type="Pfam" id="PF00270">
    <property type="entry name" value="DEAD"/>
    <property type="match status" value="1"/>
</dbReference>
<dbReference type="PROSITE" id="PS51194">
    <property type="entry name" value="HELICASE_CTER"/>
    <property type="match status" value="1"/>
</dbReference>
<evidence type="ECO:0000259" key="5">
    <source>
        <dbReference type="PROSITE" id="PS51192"/>
    </source>
</evidence>
<feature type="domain" description="Helicase C-terminal" evidence="6">
    <location>
        <begin position="217"/>
        <end position="364"/>
    </location>
</feature>
<dbReference type="SMART" id="SM00487">
    <property type="entry name" value="DEXDc"/>
    <property type="match status" value="1"/>
</dbReference>
<comment type="caution">
    <text evidence="7">The sequence shown here is derived from an EMBL/GenBank/DDBJ whole genome shotgun (WGS) entry which is preliminary data.</text>
</comment>
<accession>A0ABT9D3V6</accession>
<dbReference type="Pfam" id="PF00271">
    <property type="entry name" value="Helicase_C"/>
    <property type="match status" value="1"/>
</dbReference>
<dbReference type="Gene3D" id="3.40.50.300">
    <property type="entry name" value="P-loop containing nucleotide triphosphate hydrolases"/>
    <property type="match status" value="2"/>
</dbReference>
<dbReference type="InterPro" id="IPR044742">
    <property type="entry name" value="DEAD/DEAH_RhlB"/>
</dbReference>
<name>A0ABT9D3V6_9MOLU</name>
<proteinExistence type="predicted"/>
<dbReference type="InterPro" id="IPR014001">
    <property type="entry name" value="Helicase_ATP-bd"/>
</dbReference>
<dbReference type="PANTHER" id="PTHR47963:SF1">
    <property type="entry name" value="DEAD-BOX ATP-DEPENDENT RNA HELICASE CSHB"/>
    <property type="match status" value="1"/>
</dbReference>
<gene>
    <name evidence="7" type="ORF">OC701_01210</name>
</gene>
<dbReference type="CDD" id="cd18787">
    <property type="entry name" value="SF2_C_DEAD"/>
    <property type="match status" value="1"/>
</dbReference>
<dbReference type="SMART" id="SM00490">
    <property type="entry name" value="HELICc"/>
    <property type="match status" value="1"/>
</dbReference>
<keyword evidence="4" id="KW-0067">ATP-binding</keyword>
<evidence type="ECO:0000256" key="1">
    <source>
        <dbReference type="ARBA" id="ARBA00022741"/>
    </source>
</evidence>
<evidence type="ECO:0000256" key="3">
    <source>
        <dbReference type="ARBA" id="ARBA00022806"/>
    </source>
</evidence>
<keyword evidence="2" id="KW-0378">Hydrolase</keyword>
<sequence length="393" mass="45925">MKQQYIKQKLKQLNFLQITPIQKQMFNNFEKPYHLVCVAPTGTGKTHAYLLPILSKINWQKNTIQAIIITPTNELGWQILNMLKKIEPKIANIKILYGGINKQKISDHFKKKQPPLLITTLSKLNEYVLSNKLLKIHKLDFLVLEEADMLFDQDSLSILDIILTKCNPKIIIVSASITDKLKPFINKYFGKNLFLNTTKEHKLKLNYYNLLTTSEQKLKTLIHLTQNINPYISIIFVSNIKEQAKIYEAMVQKNLKVICFSSALNTKKRKQYINDIQKAKYQYIIASDIMARGLDLDIDLVIHYDLPHKNLDFFQHRNGRTGRMEKSGDIIILMTEKDELFLNEIQKKLNISFKQIQFNNKKNQYSLIAPQNNRNINKISKNKKYISTRKITK</sequence>
<dbReference type="InterPro" id="IPR027417">
    <property type="entry name" value="P-loop_NTPase"/>
</dbReference>
<dbReference type="PANTHER" id="PTHR47963">
    <property type="entry name" value="DEAD-BOX ATP-DEPENDENT RNA HELICASE 47, MITOCHONDRIAL"/>
    <property type="match status" value="1"/>
</dbReference>
<dbReference type="EMBL" id="JAOSIQ010000008">
    <property type="protein sequence ID" value="MDO8064089.1"/>
    <property type="molecule type" value="Genomic_DNA"/>
</dbReference>
<dbReference type="GO" id="GO:0004386">
    <property type="term" value="F:helicase activity"/>
    <property type="evidence" value="ECO:0007669"/>
    <property type="project" value="UniProtKB-KW"/>
</dbReference>
<dbReference type="InterPro" id="IPR011545">
    <property type="entry name" value="DEAD/DEAH_box_helicase_dom"/>
</dbReference>
<keyword evidence="1" id="KW-0547">Nucleotide-binding</keyword>
<reference evidence="7 8" key="1">
    <citation type="journal article" date="2023" name="Int. J. Syst. Evol. Microbiol.">
        <title>The observation of taxonomic boundaries for the 16SrII and 16SrXXV phytoplasmas using genome-based delimitation.</title>
        <authorList>
            <person name="Rodrigues Jardim B."/>
            <person name="Tran-Nguyen L.T.T."/>
            <person name="Gambley C."/>
            <person name="Al-Sadi A.M."/>
            <person name="Al-Subhi A.M."/>
            <person name="Foissac X."/>
            <person name="Salar P."/>
            <person name="Cai H."/>
            <person name="Yang J.Y."/>
            <person name="Davis R."/>
            <person name="Jones L."/>
            <person name="Rodoni B."/>
            <person name="Constable F.E."/>
        </authorList>
    </citation>
    <scope>NUCLEOTIDE SEQUENCE [LARGE SCALE GENOMIC DNA]</scope>
    <source>
        <strain evidence="7">BAWM-225</strain>
    </source>
</reference>
<organism evidence="7 8">
    <name type="scientific">Candidatus Phytoplasma bonamiae</name>
    <dbReference type="NCBI Taxonomy" id="2982626"/>
    <lineage>
        <taxon>Bacteria</taxon>
        <taxon>Bacillati</taxon>
        <taxon>Mycoplasmatota</taxon>
        <taxon>Mollicutes</taxon>
        <taxon>Acholeplasmatales</taxon>
        <taxon>Acholeplasmataceae</taxon>
        <taxon>Candidatus Phytoplasma</taxon>
        <taxon>16SrII (Peanut WB group)</taxon>
    </lineage>
</organism>
<dbReference type="SUPFAM" id="SSF52540">
    <property type="entry name" value="P-loop containing nucleoside triphosphate hydrolases"/>
    <property type="match status" value="1"/>
</dbReference>
<protein>
    <submittedName>
        <fullName evidence="7">DEAD/DEAH box helicase</fullName>
    </submittedName>
</protein>
<feature type="domain" description="Helicase ATP-binding" evidence="5">
    <location>
        <begin position="26"/>
        <end position="195"/>
    </location>
</feature>
<keyword evidence="3 7" id="KW-0347">Helicase</keyword>
<dbReference type="Proteomes" id="UP001170683">
    <property type="component" value="Unassembled WGS sequence"/>
</dbReference>
<evidence type="ECO:0000259" key="6">
    <source>
        <dbReference type="PROSITE" id="PS51194"/>
    </source>
</evidence>
<dbReference type="CDD" id="cd00268">
    <property type="entry name" value="DEADc"/>
    <property type="match status" value="1"/>
</dbReference>
<evidence type="ECO:0000313" key="8">
    <source>
        <dbReference type="Proteomes" id="UP001170683"/>
    </source>
</evidence>
<keyword evidence="8" id="KW-1185">Reference proteome</keyword>
<dbReference type="PROSITE" id="PS51192">
    <property type="entry name" value="HELICASE_ATP_BIND_1"/>
    <property type="match status" value="1"/>
</dbReference>
<dbReference type="InterPro" id="IPR050547">
    <property type="entry name" value="DEAD_box_RNA_helicases"/>
</dbReference>
<dbReference type="RefSeq" id="WP_304514291.1">
    <property type="nucleotide sequence ID" value="NZ_JAOSIQ010000008.1"/>
</dbReference>
<evidence type="ECO:0000313" key="7">
    <source>
        <dbReference type="EMBL" id="MDO8064089.1"/>
    </source>
</evidence>
<evidence type="ECO:0000256" key="4">
    <source>
        <dbReference type="ARBA" id="ARBA00022840"/>
    </source>
</evidence>
<evidence type="ECO:0000256" key="2">
    <source>
        <dbReference type="ARBA" id="ARBA00022801"/>
    </source>
</evidence>
<dbReference type="InterPro" id="IPR001650">
    <property type="entry name" value="Helicase_C-like"/>
</dbReference>